<name>A0ABN8Z0W1_RANTA</name>
<reference evidence="2" key="1">
    <citation type="submission" date="2023-04" db="EMBL/GenBank/DDBJ databases">
        <authorList>
            <consortium name="ELIXIR-Norway"/>
        </authorList>
    </citation>
    <scope>NUCLEOTIDE SEQUENCE [LARGE SCALE GENOMIC DNA]</scope>
</reference>
<keyword evidence="3" id="KW-1185">Reference proteome</keyword>
<proteinExistence type="predicted"/>
<dbReference type="EMBL" id="OX459962">
    <property type="protein sequence ID" value="CAI9167030.1"/>
    <property type="molecule type" value="Genomic_DNA"/>
</dbReference>
<dbReference type="Proteomes" id="UP001176941">
    <property type="component" value="Chromosome 26"/>
</dbReference>
<evidence type="ECO:0000256" key="1">
    <source>
        <dbReference type="SAM" id="MobiDB-lite"/>
    </source>
</evidence>
<feature type="compositionally biased region" description="Polar residues" evidence="1">
    <location>
        <begin position="27"/>
        <end position="40"/>
    </location>
</feature>
<organism evidence="2 3">
    <name type="scientific">Rangifer tarandus platyrhynchus</name>
    <name type="common">Svalbard reindeer</name>
    <dbReference type="NCBI Taxonomy" id="3082113"/>
    <lineage>
        <taxon>Eukaryota</taxon>
        <taxon>Metazoa</taxon>
        <taxon>Chordata</taxon>
        <taxon>Craniata</taxon>
        <taxon>Vertebrata</taxon>
        <taxon>Euteleostomi</taxon>
        <taxon>Mammalia</taxon>
        <taxon>Eutheria</taxon>
        <taxon>Laurasiatheria</taxon>
        <taxon>Artiodactyla</taxon>
        <taxon>Ruminantia</taxon>
        <taxon>Pecora</taxon>
        <taxon>Cervidae</taxon>
        <taxon>Odocoileinae</taxon>
        <taxon>Rangifer</taxon>
    </lineage>
</organism>
<evidence type="ECO:0000313" key="2">
    <source>
        <dbReference type="EMBL" id="CAI9167030.1"/>
    </source>
</evidence>
<gene>
    <name evidence="2" type="ORF">MRATA1EN1_LOCUS15992</name>
</gene>
<feature type="region of interest" description="Disordered" evidence="1">
    <location>
        <begin position="1"/>
        <end position="108"/>
    </location>
</feature>
<protein>
    <submittedName>
        <fullName evidence="2">Uncharacterized protein</fullName>
    </submittedName>
</protein>
<accession>A0ABN8Z0W1</accession>
<evidence type="ECO:0000313" key="3">
    <source>
        <dbReference type="Proteomes" id="UP001176941"/>
    </source>
</evidence>
<sequence length="108" mass="10849">MSGPDARLPLPVLQPDQASGPREMSGPHQSPLTQGSSSSILPPPKSRACDPGTMGAGPQMSSAEAMARSGVSRPVGSDVCSGRETRDSEATGLPPGALRSCQAVPASP</sequence>